<dbReference type="PANTHER" id="PTHR43591:SF24">
    <property type="entry name" value="2-METHOXY-6-POLYPRENYL-1,4-BENZOQUINOL METHYLASE, MITOCHONDRIAL"/>
    <property type="match status" value="1"/>
</dbReference>
<name>A0A7W3PEB2_9MICO</name>
<proteinExistence type="predicted"/>
<feature type="domain" description="Methyltransferase type 11" evidence="1">
    <location>
        <begin position="56"/>
        <end position="149"/>
    </location>
</feature>
<dbReference type="AlphaFoldDB" id="A0A7W3PEB2"/>
<dbReference type="CDD" id="cd02440">
    <property type="entry name" value="AdoMet_MTases"/>
    <property type="match status" value="1"/>
</dbReference>
<accession>A0A7W3PEB2</accession>
<dbReference type="InterPro" id="IPR029063">
    <property type="entry name" value="SAM-dependent_MTases_sf"/>
</dbReference>
<dbReference type="Proteomes" id="UP000540568">
    <property type="component" value="Unassembled WGS sequence"/>
</dbReference>
<dbReference type="GO" id="GO:0008757">
    <property type="term" value="F:S-adenosylmethionine-dependent methyltransferase activity"/>
    <property type="evidence" value="ECO:0007669"/>
    <property type="project" value="InterPro"/>
</dbReference>
<evidence type="ECO:0000313" key="3">
    <source>
        <dbReference type="Proteomes" id="UP000540568"/>
    </source>
</evidence>
<dbReference type="EMBL" id="JACGWV010000001">
    <property type="protein sequence ID" value="MBA8808586.1"/>
    <property type="molecule type" value="Genomic_DNA"/>
</dbReference>
<reference evidence="2 3" key="1">
    <citation type="submission" date="2020-07" db="EMBL/GenBank/DDBJ databases">
        <title>Sequencing the genomes of 1000 actinobacteria strains.</title>
        <authorList>
            <person name="Klenk H.-P."/>
        </authorList>
    </citation>
    <scope>NUCLEOTIDE SEQUENCE [LARGE SCALE GENOMIC DNA]</scope>
    <source>
        <strain evidence="2 3">DSM 44121</strain>
    </source>
</reference>
<keyword evidence="2" id="KW-0489">Methyltransferase</keyword>
<dbReference type="PANTHER" id="PTHR43591">
    <property type="entry name" value="METHYLTRANSFERASE"/>
    <property type="match status" value="1"/>
</dbReference>
<keyword evidence="2" id="KW-0808">Transferase</keyword>
<sequence>MSDTADVPPEVLTAVGAKHRALWALGDYPAVATEVIPELGPALVEAAGVEPGDRVLDVGAGSGNAAIPAALAGARVVASDLTPELFDAGRIAAAASGADLTWAEGDAHALPYDDGAFDIVLSCVGVMFAPFHQRAADELVRVTRPGGTIGLASWTPSGFIGQMFAAMRPYAPAPPPGAQPPPLWGDEEHVRALFGDQVTDVHAEVRGLPVTRFATGREFREFFKAVYGPTIAVYRNVEGDTARTTELDGALLDLAARFQRVDGAMDWEYLLFTARRA</sequence>
<dbReference type="RefSeq" id="WP_182616699.1">
    <property type="nucleotide sequence ID" value="NZ_BAAATF010000003.1"/>
</dbReference>
<protein>
    <submittedName>
        <fullName evidence="2">SAM-dependent methyltransferase</fullName>
    </submittedName>
</protein>
<dbReference type="SUPFAM" id="SSF53335">
    <property type="entry name" value="S-adenosyl-L-methionine-dependent methyltransferases"/>
    <property type="match status" value="1"/>
</dbReference>
<dbReference type="Gene3D" id="3.40.50.150">
    <property type="entry name" value="Vaccinia Virus protein VP39"/>
    <property type="match status" value="1"/>
</dbReference>
<gene>
    <name evidence="2" type="ORF">FHX71_002528</name>
</gene>
<evidence type="ECO:0000259" key="1">
    <source>
        <dbReference type="Pfam" id="PF08241"/>
    </source>
</evidence>
<evidence type="ECO:0000313" key="2">
    <source>
        <dbReference type="EMBL" id="MBA8808586.1"/>
    </source>
</evidence>
<organism evidence="2 3">
    <name type="scientific">Promicromonospora sukumoe</name>
    <dbReference type="NCBI Taxonomy" id="88382"/>
    <lineage>
        <taxon>Bacteria</taxon>
        <taxon>Bacillati</taxon>
        <taxon>Actinomycetota</taxon>
        <taxon>Actinomycetes</taxon>
        <taxon>Micrococcales</taxon>
        <taxon>Promicromonosporaceae</taxon>
        <taxon>Promicromonospora</taxon>
    </lineage>
</organism>
<keyword evidence="3" id="KW-1185">Reference proteome</keyword>
<dbReference type="Pfam" id="PF08241">
    <property type="entry name" value="Methyltransf_11"/>
    <property type="match status" value="1"/>
</dbReference>
<dbReference type="GO" id="GO:0032259">
    <property type="term" value="P:methylation"/>
    <property type="evidence" value="ECO:0007669"/>
    <property type="project" value="UniProtKB-KW"/>
</dbReference>
<dbReference type="InterPro" id="IPR013216">
    <property type="entry name" value="Methyltransf_11"/>
</dbReference>
<comment type="caution">
    <text evidence="2">The sequence shown here is derived from an EMBL/GenBank/DDBJ whole genome shotgun (WGS) entry which is preliminary data.</text>
</comment>